<organism evidence="2 3">
    <name type="scientific">Pedobacter hiemivivus</name>
    <dbReference type="NCBI Taxonomy" id="2530454"/>
    <lineage>
        <taxon>Bacteria</taxon>
        <taxon>Pseudomonadati</taxon>
        <taxon>Bacteroidota</taxon>
        <taxon>Sphingobacteriia</taxon>
        <taxon>Sphingobacteriales</taxon>
        <taxon>Sphingobacteriaceae</taxon>
        <taxon>Pedobacter</taxon>
    </lineage>
</organism>
<gene>
    <name evidence="2" type="ORF">EZ444_04100</name>
</gene>
<keyword evidence="3" id="KW-1185">Reference proteome</keyword>
<dbReference type="RefSeq" id="WP_131607456.1">
    <property type="nucleotide sequence ID" value="NZ_SJSM01000002.1"/>
</dbReference>
<dbReference type="OrthoDB" id="710029at2"/>
<protein>
    <submittedName>
        <fullName evidence="2">Uncharacterized protein</fullName>
    </submittedName>
</protein>
<evidence type="ECO:0000313" key="3">
    <source>
        <dbReference type="Proteomes" id="UP000291117"/>
    </source>
</evidence>
<dbReference type="AlphaFoldDB" id="A0A4R0NGR8"/>
<dbReference type="Proteomes" id="UP000291117">
    <property type="component" value="Unassembled WGS sequence"/>
</dbReference>
<feature type="transmembrane region" description="Helical" evidence="1">
    <location>
        <begin position="7"/>
        <end position="27"/>
    </location>
</feature>
<evidence type="ECO:0000313" key="2">
    <source>
        <dbReference type="EMBL" id="TCC98473.1"/>
    </source>
</evidence>
<evidence type="ECO:0000256" key="1">
    <source>
        <dbReference type="SAM" id="Phobius"/>
    </source>
</evidence>
<accession>A0A4R0NGR8</accession>
<sequence length="146" mass="16876">MRKIVFRFWLVNLLLSVVLFMLYRIVIAGLQPAGTSFLERFFNMLDILLNLGFSLIYLVVMVAGSFSVFLNLFEKIKHSYFLSFLTFSGVPLVCVVFLVVNVSMDIYQYNLTPAPVKTLLCFSIIYLVGAVIEFLMFRKKVKNIYK</sequence>
<keyword evidence="1" id="KW-1133">Transmembrane helix</keyword>
<name>A0A4R0NGR8_9SPHI</name>
<reference evidence="2 3" key="1">
    <citation type="submission" date="2019-02" db="EMBL/GenBank/DDBJ databases">
        <title>Pedobacter sp. RP-3-8 sp. nov., isolated from Arctic soil.</title>
        <authorList>
            <person name="Dahal R.H."/>
        </authorList>
    </citation>
    <scope>NUCLEOTIDE SEQUENCE [LARGE SCALE GENOMIC DNA]</scope>
    <source>
        <strain evidence="2 3">RP-3-8</strain>
    </source>
</reference>
<keyword evidence="1" id="KW-0472">Membrane</keyword>
<feature type="transmembrane region" description="Helical" evidence="1">
    <location>
        <begin position="47"/>
        <end position="73"/>
    </location>
</feature>
<keyword evidence="1" id="KW-0812">Transmembrane</keyword>
<dbReference type="EMBL" id="SJSM01000002">
    <property type="protein sequence ID" value="TCC98473.1"/>
    <property type="molecule type" value="Genomic_DNA"/>
</dbReference>
<proteinExistence type="predicted"/>
<feature type="transmembrane region" description="Helical" evidence="1">
    <location>
        <begin position="116"/>
        <end position="137"/>
    </location>
</feature>
<feature type="transmembrane region" description="Helical" evidence="1">
    <location>
        <begin position="80"/>
        <end position="104"/>
    </location>
</feature>
<comment type="caution">
    <text evidence="2">The sequence shown here is derived from an EMBL/GenBank/DDBJ whole genome shotgun (WGS) entry which is preliminary data.</text>
</comment>